<keyword evidence="3" id="KW-1185">Reference proteome</keyword>
<keyword evidence="1" id="KW-1133">Transmembrane helix</keyword>
<protein>
    <submittedName>
        <fullName evidence="2">Uncharacterized protein</fullName>
    </submittedName>
</protein>
<dbReference type="AlphaFoldDB" id="A0A543B2E8"/>
<gene>
    <name evidence="2" type="ORF">FB566_4585</name>
</gene>
<evidence type="ECO:0000313" key="2">
    <source>
        <dbReference type="EMBL" id="TQL78986.1"/>
    </source>
</evidence>
<dbReference type="OrthoDB" id="5191148at2"/>
<organism evidence="2 3">
    <name type="scientific">Stackebrandtia endophytica</name>
    <dbReference type="NCBI Taxonomy" id="1496996"/>
    <lineage>
        <taxon>Bacteria</taxon>
        <taxon>Bacillati</taxon>
        <taxon>Actinomycetota</taxon>
        <taxon>Actinomycetes</taxon>
        <taxon>Glycomycetales</taxon>
        <taxon>Glycomycetaceae</taxon>
        <taxon>Stackebrandtia</taxon>
    </lineage>
</organism>
<keyword evidence="1" id="KW-0472">Membrane</keyword>
<evidence type="ECO:0000313" key="3">
    <source>
        <dbReference type="Proteomes" id="UP000317043"/>
    </source>
</evidence>
<dbReference type="Proteomes" id="UP000317043">
    <property type="component" value="Unassembled WGS sequence"/>
</dbReference>
<keyword evidence="1" id="KW-0812">Transmembrane</keyword>
<accession>A0A543B2E8</accession>
<dbReference type="EMBL" id="VFOW01000001">
    <property type="protein sequence ID" value="TQL78986.1"/>
    <property type="molecule type" value="Genomic_DNA"/>
</dbReference>
<dbReference type="InParanoid" id="A0A543B2E8"/>
<reference evidence="2 3" key="1">
    <citation type="submission" date="2019-06" db="EMBL/GenBank/DDBJ databases">
        <title>Sequencing the genomes of 1000 actinobacteria strains.</title>
        <authorList>
            <person name="Klenk H.-P."/>
        </authorList>
    </citation>
    <scope>NUCLEOTIDE SEQUENCE [LARGE SCALE GENOMIC DNA]</scope>
    <source>
        <strain evidence="2 3">DSM 45928</strain>
    </source>
</reference>
<evidence type="ECO:0000256" key="1">
    <source>
        <dbReference type="SAM" id="Phobius"/>
    </source>
</evidence>
<name>A0A543B2E8_9ACTN</name>
<feature type="transmembrane region" description="Helical" evidence="1">
    <location>
        <begin position="20"/>
        <end position="40"/>
    </location>
</feature>
<feature type="transmembrane region" description="Helical" evidence="1">
    <location>
        <begin position="60"/>
        <end position="80"/>
    </location>
</feature>
<sequence>MSTPAPDSVTVSAGTNWRDLAWLGFGLVASVFLVVMIATAGDDLITTRDPHTRADGETPVWLGALMLIPVVLLWPVLRVWTLIAGRRMAVVDAAGLRLFPASFADLRRSTPSVTVTWDQVDRVVLWRRRMGPVAGFSWWRTRLGVELSGDYYEIHAKEPTVTQRASRDIRKDGVPRRLGVMMPARSVACGPRRLGAVADAVTRFAPNVPVVDERALPGGE</sequence>
<comment type="caution">
    <text evidence="2">The sequence shown here is derived from an EMBL/GenBank/DDBJ whole genome shotgun (WGS) entry which is preliminary data.</text>
</comment>
<dbReference type="RefSeq" id="WP_142043951.1">
    <property type="nucleotide sequence ID" value="NZ_JBHTGS010000002.1"/>
</dbReference>
<proteinExistence type="predicted"/>